<name>A0ABQ9J6H7_9CUCU</name>
<organism evidence="1 2">
    <name type="scientific">Molorchus minor</name>
    <dbReference type="NCBI Taxonomy" id="1323400"/>
    <lineage>
        <taxon>Eukaryota</taxon>
        <taxon>Metazoa</taxon>
        <taxon>Ecdysozoa</taxon>
        <taxon>Arthropoda</taxon>
        <taxon>Hexapoda</taxon>
        <taxon>Insecta</taxon>
        <taxon>Pterygota</taxon>
        <taxon>Neoptera</taxon>
        <taxon>Endopterygota</taxon>
        <taxon>Coleoptera</taxon>
        <taxon>Polyphaga</taxon>
        <taxon>Cucujiformia</taxon>
        <taxon>Chrysomeloidea</taxon>
        <taxon>Cerambycidae</taxon>
        <taxon>Lamiinae</taxon>
        <taxon>Monochamini</taxon>
        <taxon>Molorchus</taxon>
    </lineage>
</organism>
<dbReference type="Proteomes" id="UP001162164">
    <property type="component" value="Unassembled WGS sequence"/>
</dbReference>
<evidence type="ECO:0000313" key="1">
    <source>
        <dbReference type="EMBL" id="KAJ8973588.1"/>
    </source>
</evidence>
<sequence>MKDTYNLRRAENLTKRNCLVLFNNSIPNMGNKNLPPTQHNRDMGCQTNIPGYPTIKFVVIIERIKLMSRSVNQVYTKNFKMPKQAKEEELHVTENKSEKLLKAYLRRAKERSEAKKRASIGPPGIYNLYVLGYPKISKYIHNWLIIIFLSFTTSRTRFPNMIPKFHHISFCHKTISSYPGHTELTTYKFSKKTLSFSLPPLMEGKTIKPISRVTSVWMSDCV</sequence>
<accession>A0ABQ9J6H7</accession>
<comment type="caution">
    <text evidence="1">The sequence shown here is derived from an EMBL/GenBank/DDBJ whole genome shotgun (WGS) entry which is preliminary data.</text>
</comment>
<protein>
    <submittedName>
        <fullName evidence="1">Uncharacterized protein</fullName>
    </submittedName>
</protein>
<proteinExistence type="predicted"/>
<keyword evidence="2" id="KW-1185">Reference proteome</keyword>
<dbReference type="EMBL" id="JAPWTJ010001146">
    <property type="protein sequence ID" value="KAJ8973588.1"/>
    <property type="molecule type" value="Genomic_DNA"/>
</dbReference>
<evidence type="ECO:0000313" key="2">
    <source>
        <dbReference type="Proteomes" id="UP001162164"/>
    </source>
</evidence>
<gene>
    <name evidence="1" type="ORF">NQ317_008871</name>
</gene>
<reference evidence="1" key="1">
    <citation type="journal article" date="2023" name="Insect Mol. Biol.">
        <title>Genome sequencing provides insights into the evolution of gene families encoding plant cell wall-degrading enzymes in longhorned beetles.</title>
        <authorList>
            <person name="Shin N.R."/>
            <person name="Okamura Y."/>
            <person name="Kirsch R."/>
            <person name="Pauchet Y."/>
        </authorList>
    </citation>
    <scope>NUCLEOTIDE SEQUENCE</scope>
    <source>
        <strain evidence="1">MMC_N1</strain>
    </source>
</reference>